<sequence>MKNGGFLLGAAIGMAAGLLIAKKTQQAPLQPEKALGAVKRALKPEYTVQGSWIHMIPESINRSNVKYNVYNGGVSCENGQEMEHYNFTVDANTGTILEFTKQA</sequence>
<dbReference type="Proteomes" id="UP000308230">
    <property type="component" value="Unassembled WGS sequence"/>
</dbReference>
<gene>
    <name evidence="2" type="ORF">FCL54_01805</name>
</gene>
<evidence type="ECO:0000313" key="2">
    <source>
        <dbReference type="EMBL" id="TLS39069.1"/>
    </source>
</evidence>
<organism evidence="2 3">
    <name type="scientific">Exobacillus caeni</name>
    <dbReference type="NCBI Taxonomy" id="2574798"/>
    <lineage>
        <taxon>Bacteria</taxon>
        <taxon>Bacillati</taxon>
        <taxon>Bacillota</taxon>
        <taxon>Bacilli</taxon>
        <taxon>Bacillales</taxon>
        <taxon>Guptibacillaceae</taxon>
        <taxon>Exobacillus</taxon>
    </lineage>
</organism>
<dbReference type="InterPro" id="IPR025711">
    <property type="entry name" value="PepSY"/>
</dbReference>
<reference evidence="2 3" key="1">
    <citation type="submission" date="2019-04" db="EMBL/GenBank/DDBJ databases">
        <title>Bacillus caeni sp. nov., a bacterium isolated from mangrove sediment.</title>
        <authorList>
            <person name="Huang H."/>
            <person name="Mo K."/>
            <person name="Hu Y."/>
        </authorList>
    </citation>
    <scope>NUCLEOTIDE SEQUENCE [LARGE SCALE GENOMIC DNA]</scope>
    <source>
        <strain evidence="2 3">HB172195</strain>
    </source>
</reference>
<keyword evidence="3" id="KW-1185">Reference proteome</keyword>
<proteinExistence type="predicted"/>
<dbReference type="AlphaFoldDB" id="A0A5R9F984"/>
<dbReference type="Pfam" id="PF03413">
    <property type="entry name" value="PepSY"/>
    <property type="match status" value="1"/>
</dbReference>
<dbReference type="EMBL" id="SWLG01000001">
    <property type="protein sequence ID" value="TLS39069.1"/>
    <property type="molecule type" value="Genomic_DNA"/>
</dbReference>
<feature type="domain" description="PepSY" evidence="1">
    <location>
        <begin position="31"/>
        <end position="98"/>
    </location>
</feature>
<comment type="caution">
    <text evidence="2">The sequence shown here is derived from an EMBL/GenBank/DDBJ whole genome shotgun (WGS) entry which is preliminary data.</text>
</comment>
<evidence type="ECO:0000259" key="1">
    <source>
        <dbReference type="Pfam" id="PF03413"/>
    </source>
</evidence>
<protein>
    <recommendedName>
        <fullName evidence="1">PepSY domain-containing protein</fullName>
    </recommendedName>
</protein>
<dbReference type="OrthoDB" id="2989832at2"/>
<accession>A0A5R9F984</accession>
<evidence type="ECO:0000313" key="3">
    <source>
        <dbReference type="Proteomes" id="UP000308230"/>
    </source>
</evidence>
<name>A0A5R9F984_9BACL</name>
<dbReference type="RefSeq" id="WP_138122549.1">
    <property type="nucleotide sequence ID" value="NZ_SWLG01000001.1"/>
</dbReference>